<proteinExistence type="predicted"/>
<organism evidence="1 2">
    <name type="scientific">Psilocybe cubensis</name>
    <name type="common">Psychedelic mushroom</name>
    <name type="synonym">Stropharia cubensis</name>
    <dbReference type="NCBI Taxonomy" id="181762"/>
    <lineage>
        <taxon>Eukaryota</taxon>
        <taxon>Fungi</taxon>
        <taxon>Dikarya</taxon>
        <taxon>Basidiomycota</taxon>
        <taxon>Agaricomycotina</taxon>
        <taxon>Agaricomycetes</taxon>
        <taxon>Agaricomycetidae</taxon>
        <taxon>Agaricales</taxon>
        <taxon>Agaricineae</taxon>
        <taxon>Strophariaceae</taxon>
        <taxon>Psilocybe</taxon>
    </lineage>
</organism>
<evidence type="ECO:0000313" key="2">
    <source>
        <dbReference type="Proteomes" id="UP000664032"/>
    </source>
</evidence>
<evidence type="ECO:0000313" key="1">
    <source>
        <dbReference type="EMBL" id="KAH9484140.1"/>
    </source>
</evidence>
<comment type="caution">
    <text evidence="1">The sequence shown here is derived from an EMBL/GenBank/DDBJ whole genome shotgun (WGS) entry which is preliminary data.</text>
</comment>
<name>A0ACB8H8U1_PSICU</name>
<sequence length="134" mass="15509">MDTAVPSLETFGEVQQVWHPWRHSGFLSWQFHILNHKGHIISTVDRAFRGFGRRYSINFKPSALSLETQLPGVSALELKNPFPSTAHELDIDTRAVSTCSIALEHRLRLLFPPFGREWFILYDKLGLNFIFRDN</sequence>
<accession>A0ACB8H8U1</accession>
<keyword evidence="2" id="KW-1185">Reference proteome</keyword>
<protein>
    <submittedName>
        <fullName evidence="1">Uncharacterized protein</fullName>
    </submittedName>
</protein>
<gene>
    <name evidence="1" type="ORF">JR316_0003620</name>
</gene>
<dbReference type="Proteomes" id="UP000664032">
    <property type="component" value="Unassembled WGS sequence"/>
</dbReference>
<reference evidence="1" key="1">
    <citation type="submission" date="2021-10" db="EMBL/GenBank/DDBJ databases">
        <title>Psilocybe cubensis genome.</title>
        <authorList>
            <person name="Mckernan K.J."/>
            <person name="Crawford S."/>
            <person name="Trippe A."/>
            <person name="Kane L.T."/>
            <person name="Mclaughlin S."/>
        </authorList>
    </citation>
    <scope>NUCLEOTIDE SEQUENCE</scope>
    <source>
        <strain evidence="1">MGC-MH-2018</strain>
    </source>
</reference>
<dbReference type="EMBL" id="JAFIQS020000003">
    <property type="protein sequence ID" value="KAH9484140.1"/>
    <property type="molecule type" value="Genomic_DNA"/>
</dbReference>